<gene>
    <name evidence="1" type="ORF">LCGC14_1558810</name>
</gene>
<dbReference type="EMBL" id="LAZR01012015">
    <property type="protein sequence ID" value="KKM47282.1"/>
    <property type="molecule type" value="Genomic_DNA"/>
</dbReference>
<comment type="caution">
    <text evidence="1">The sequence shown here is derived from an EMBL/GenBank/DDBJ whole genome shotgun (WGS) entry which is preliminary data.</text>
</comment>
<name>A0A0F9LP11_9ZZZZ</name>
<dbReference type="PANTHER" id="PTHR38436">
    <property type="entry name" value="POLYKETIDE CYCLASE SNOAL-LIKE DOMAIN"/>
    <property type="match status" value="1"/>
</dbReference>
<dbReference type="PANTHER" id="PTHR38436:SF1">
    <property type="entry name" value="ESTER CYCLASE"/>
    <property type="match status" value="1"/>
</dbReference>
<evidence type="ECO:0000313" key="1">
    <source>
        <dbReference type="EMBL" id="KKM47282.1"/>
    </source>
</evidence>
<dbReference type="GO" id="GO:0030638">
    <property type="term" value="P:polyketide metabolic process"/>
    <property type="evidence" value="ECO:0007669"/>
    <property type="project" value="InterPro"/>
</dbReference>
<dbReference type="Pfam" id="PF07366">
    <property type="entry name" value="SnoaL"/>
    <property type="match status" value="1"/>
</dbReference>
<dbReference type="AlphaFoldDB" id="A0A0F9LP11"/>
<protein>
    <recommendedName>
        <fullName evidence="2">SnoaL-like domain-containing protein</fullName>
    </recommendedName>
</protein>
<sequence length="158" mass="18164">MKRYFLHILTLTTLLFNGANAMADTATNANLTLLSNFSGEVFVNKDLSNLNTYMKKDYIQHNPAVPQGSEGFKTFFNNWFAAIPDFHYELKNIIANDEYVWVYGTYSGTHENEWLGIPATHAEYAFDAVDIFRVEDGQLAEHWDVMDLHTLFTQLQVK</sequence>
<proteinExistence type="predicted"/>
<dbReference type="SUPFAM" id="SSF54427">
    <property type="entry name" value="NTF2-like"/>
    <property type="match status" value="1"/>
</dbReference>
<dbReference type="InterPro" id="IPR009959">
    <property type="entry name" value="Cyclase_SnoaL-like"/>
</dbReference>
<accession>A0A0F9LP11</accession>
<reference evidence="1" key="1">
    <citation type="journal article" date="2015" name="Nature">
        <title>Complex archaea that bridge the gap between prokaryotes and eukaryotes.</title>
        <authorList>
            <person name="Spang A."/>
            <person name="Saw J.H."/>
            <person name="Jorgensen S.L."/>
            <person name="Zaremba-Niedzwiedzka K."/>
            <person name="Martijn J."/>
            <person name="Lind A.E."/>
            <person name="van Eijk R."/>
            <person name="Schleper C."/>
            <person name="Guy L."/>
            <person name="Ettema T.J."/>
        </authorList>
    </citation>
    <scope>NUCLEOTIDE SEQUENCE</scope>
</reference>
<dbReference type="Gene3D" id="3.10.450.50">
    <property type="match status" value="1"/>
</dbReference>
<organism evidence="1">
    <name type="scientific">marine sediment metagenome</name>
    <dbReference type="NCBI Taxonomy" id="412755"/>
    <lineage>
        <taxon>unclassified sequences</taxon>
        <taxon>metagenomes</taxon>
        <taxon>ecological metagenomes</taxon>
    </lineage>
</organism>
<dbReference type="InterPro" id="IPR032710">
    <property type="entry name" value="NTF2-like_dom_sf"/>
</dbReference>
<evidence type="ECO:0008006" key="2">
    <source>
        <dbReference type="Google" id="ProtNLM"/>
    </source>
</evidence>